<dbReference type="InterPro" id="IPR040573">
    <property type="entry name" value="TSP_N"/>
</dbReference>
<dbReference type="InterPro" id="IPR029045">
    <property type="entry name" value="ClpP/crotonase-like_dom_sf"/>
</dbReference>
<feature type="signal peptide" evidence="7">
    <location>
        <begin position="1"/>
        <end position="19"/>
    </location>
</feature>
<evidence type="ECO:0000256" key="2">
    <source>
        <dbReference type="ARBA" id="ARBA00022670"/>
    </source>
</evidence>
<dbReference type="GO" id="GO:0030288">
    <property type="term" value="C:outer membrane-bounded periplasmic space"/>
    <property type="evidence" value="ECO:0007669"/>
    <property type="project" value="TreeGrafter"/>
</dbReference>
<evidence type="ECO:0000256" key="7">
    <source>
        <dbReference type="SAM" id="SignalP"/>
    </source>
</evidence>
<keyword evidence="9" id="KW-1185">Reference proteome</keyword>
<dbReference type="InterPro" id="IPR004447">
    <property type="entry name" value="Peptidase_S41A"/>
</dbReference>
<dbReference type="Pfam" id="PF17804">
    <property type="entry name" value="TSP_NTD"/>
    <property type="match status" value="1"/>
</dbReference>
<dbReference type="EMBL" id="CP066775">
    <property type="protein sequence ID" value="QQL49340.1"/>
    <property type="molecule type" value="Genomic_DNA"/>
</dbReference>
<evidence type="ECO:0000256" key="6">
    <source>
        <dbReference type="SAM" id="MobiDB-lite"/>
    </source>
</evidence>
<dbReference type="Gene3D" id="3.90.226.10">
    <property type="entry name" value="2-enoyl-CoA Hydratase, Chain A, domain 1"/>
    <property type="match status" value="1"/>
</dbReference>
<dbReference type="GO" id="GO:0004175">
    <property type="term" value="F:endopeptidase activity"/>
    <property type="evidence" value="ECO:0007669"/>
    <property type="project" value="TreeGrafter"/>
</dbReference>
<evidence type="ECO:0000313" key="9">
    <source>
        <dbReference type="Proteomes" id="UP000429232"/>
    </source>
</evidence>
<keyword evidence="3 5" id="KW-0378">Hydrolase</keyword>
<protein>
    <submittedName>
        <fullName evidence="8">Carboxy terminal-processing peptidase</fullName>
    </submittedName>
</protein>
<dbReference type="Gene3D" id="2.30.42.10">
    <property type="match status" value="1"/>
</dbReference>
<dbReference type="FunFam" id="3.90.226.10:FF:000090">
    <property type="entry name" value="Tail-specific protease"/>
    <property type="match status" value="1"/>
</dbReference>
<comment type="similarity">
    <text evidence="1 5">Belongs to the peptidase S41A family.</text>
</comment>
<dbReference type="SUPFAM" id="SSF52096">
    <property type="entry name" value="ClpP/crotonase"/>
    <property type="match status" value="1"/>
</dbReference>
<reference evidence="8 9" key="1">
    <citation type="submission" date="2020-12" db="EMBL/GenBank/DDBJ databases">
        <title>HMF7856_wgs.fasta genome submission.</title>
        <authorList>
            <person name="Kang H."/>
            <person name="Kim H."/>
            <person name="Joh K."/>
        </authorList>
    </citation>
    <scope>NUCLEOTIDE SEQUENCE [LARGE SCALE GENOMIC DNA]</scope>
    <source>
        <strain evidence="8 9">HMF7856</strain>
    </source>
</reference>
<dbReference type="AlphaFoldDB" id="A0A6I4I215"/>
<dbReference type="GO" id="GO:0006508">
    <property type="term" value="P:proteolysis"/>
    <property type="evidence" value="ECO:0007669"/>
    <property type="project" value="UniProtKB-KW"/>
</dbReference>
<dbReference type="InterPro" id="IPR001478">
    <property type="entry name" value="PDZ"/>
</dbReference>
<evidence type="ECO:0000256" key="5">
    <source>
        <dbReference type="RuleBase" id="RU004404"/>
    </source>
</evidence>
<dbReference type="InterPro" id="IPR036034">
    <property type="entry name" value="PDZ_sf"/>
</dbReference>
<dbReference type="Pfam" id="PF03572">
    <property type="entry name" value="Peptidase_S41"/>
    <property type="match status" value="1"/>
</dbReference>
<feature type="compositionally biased region" description="Basic and acidic residues" evidence="6">
    <location>
        <begin position="642"/>
        <end position="660"/>
    </location>
</feature>
<keyword evidence="4 5" id="KW-0720">Serine protease</keyword>
<proteinExistence type="inferred from homology"/>
<dbReference type="SMART" id="SM00245">
    <property type="entry name" value="TSPc"/>
    <property type="match status" value="1"/>
</dbReference>
<dbReference type="Proteomes" id="UP000429232">
    <property type="component" value="Chromosome"/>
</dbReference>
<dbReference type="RefSeq" id="WP_157524457.1">
    <property type="nucleotide sequence ID" value="NZ_CP066775.1"/>
</dbReference>
<dbReference type="CDD" id="cd07560">
    <property type="entry name" value="Peptidase_S41_CPP"/>
    <property type="match status" value="1"/>
</dbReference>
<dbReference type="KEGG" id="mgik:GO620_014350"/>
<dbReference type="PROSITE" id="PS50106">
    <property type="entry name" value="PDZ"/>
    <property type="match status" value="1"/>
</dbReference>
<name>A0A6I4I215_9SPHI</name>
<keyword evidence="2 5" id="KW-0645">Protease</keyword>
<dbReference type="SUPFAM" id="SSF50156">
    <property type="entry name" value="PDZ domain-like"/>
    <property type="match status" value="1"/>
</dbReference>
<dbReference type="InterPro" id="IPR020992">
    <property type="entry name" value="Tail_Prtase_C"/>
</dbReference>
<evidence type="ECO:0000256" key="4">
    <source>
        <dbReference type="ARBA" id="ARBA00022825"/>
    </source>
</evidence>
<dbReference type="CDD" id="cd06782">
    <property type="entry name" value="cpPDZ_CPP-like"/>
    <property type="match status" value="1"/>
</dbReference>
<dbReference type="NCBIfam" id="TIGR00225">
    <property type="entry name" value="prc"/>
    <property type="match status" value="1"/>
</dbReference>
<dbReference type="Pfam" id="PF00595">
    <property type="entry name" value="PDZ"/>
    <property type="match status" value="1"/>
</dbReference>
<dbReference type="SMART" id="SM00228">
    <property type="entry name" value="PDZ"/>
    <property type="match status" value="1"/>
</dbReference>
<dbReference type="PANTHER" id="PTHR32060">
    <property type="entry name" value="TAIL-SPECIFIC PROTEASE"/>
    <property type="match status" value="1"/>
</dbReference>
<evidence type="ECO:0000256" key="3">
    <source>
        <dbReference type="ARBA" id="ARBA00022801"/>
    </source>
</evidence>
<organism evidence="8 9">
    <name type="scientific">Mucilaginibacter ginkgonis</name>
    <dbReference type="NCBI Taxonomy" id="2682091"/>
    <lineage>
        <taxon>Bacteria</taxon>
        <taxon>Pseudomonadati</taxon>
        <taxon>Bacteroidota</taxon>
        <taxon>Sphingobacteriia</taxon>
        <taxon>Sphingobacteriales</taxon>
        <taxon>Sphingobacteriaceae</taxon>
        <taxon>Mucilaginibacter</taxon>
    </lineage>
</organism>
<dbReference type="GO" id="GO:0007165">
    <property type="term" value="P:signal transduction"/>
    <property type="evidence" value="ECO:0007669"/>
    <property type="project" value="TreeGrafter"/>
</dbReference>
<accession>A0A6I4I215</accession>
<dbReference type="PROSITE" id="PS51257">
    <property type="entry name" value="PROKAR_LIPOPROTEIN"/>
    <property type="match status" value="1"/>
</dbReference>
<feature type="chain" id="PRO_5035211009" evidence="7">
    <location>
        <begin position="20"/>
        <end position="711"/>
    </location>
</feature>
<evidence type="ECO:0000256" key="1">
    <source>
        <dbReference type="ARBA" id="ARBA00009179"/>
    </source>
</evidence>
<dbReference type="InterPro" id="IPR005151">
    <property type="entry name" value="Tail-specific_protease"/>
</dbReference>
<feature type="region of interest" description="Disordered" evidence="6">
    <location>
        <begin position="640"/>
        <end position="680"/>
    </location>
</feature>
<dbReference type="PANTHER" id="PTHR32060:SF22">
    <property type="entry name" value="CARBOXYL-TERMINAL-PROCESSING PEPTIDASE 3, CHLOROPLASTIC"/>
    <property type="match status" value="1"/>
</dbReference>
<dbReference type="GO" id="GO:0008236">
    <property type="term" value="F:serine-type peptidase activity"/>
    <property type="evidence" value="ECO:0007669"/>
    <property type="project" value="UniProtKB-KW"/>
</dbReference>
<dbReference type="Pfam" id="PF11818">
    <property type="entry name" value="DUF3340"/>
    <property type="match status" value="1"/>
</dbReference>
<gene>
    <name evidence="8" type="ORF">GO620_014350</name>
</gene>
<keyword evidence="7" id="KW-0732">Signal</keyword>
<sequence length="711" mass="79637">MFKRFYMLVVLGAALACNAAPSQKVPVTTPGDLQPDAQQSVVLKEVASLISRYNYKKVPLDDSLSKIIYNRYLKSLDENHNYLLASDVKQFETYKLKLDDDIQEGNLNDVFQMFNVYKKRYNDRIKYSLSQLNNKFDFNQNEDFVYDRDSLPFVASEADMNVLWTKRVKYDLLNLRLASADEAKNKETLKKRYENLISQFNKLNNQDVFQFFMDAVTNSIDPHTTYFNPANAAQFNIEMSKTLEGIGATLASENDYVTIKSIVPGGPADKSKQIYVDDRIVAVAQGANGEFQDIIGWRVDNAITLIRGAKGTLVRLKLLSKGKSLADKPHVVELVREKIVVQDQSVKKEIKTYNENGRTYKIGIINVPAFYIDFAAYKAGDPNYKSTTRDVKLILDTLKRQNVDGVVMDLRQNGGGSLVEAIDLSGLFIKTGPVVQVRDVKNKIEVDQDEDPAIAWTGPMAVLTDRFSASASEIFAGAMQDYGRALIIGTQTYGKGTVQSVIDLDQVISPSVSDMIARVTNKQKVAGSQSKFGQLNLTMAKFYRISGGSTQHKGVTPDISFPAIIPLDKYGEDTEPSALPYDMIQPSPYSKVGDFSAVLPTLKQMHNSRMANNVSYKYLLEDIADFKKRDAEKSITLNEQQLKQKRDADEARSLEHDNQRRVAMGLQPLKKGAPRPKNEDLDFLKYEAGQIVTDYASMGNKMTAAPTKVDP</sequence>
<evidence type="ECO:0000313" key="8">
    <source>
        <dbReference type="EMBL" id="QQL49340.1"/>
    </source>
</evidence>